<evidence type="ECO:0000256" key="5">
    <source>
        <dbReference type="ARBA" id="ARBA00023128"/>
    </source>
</evidence>
<evidence type="ECO:0000256" key="3">
    <source>
        <dbReference type="ARBA" id="ARBA00022737"/>
    </source>
</evidence>
<dbReference type="Gene3D" id="1.25.40.10">
    <property type="entry name" value="Tetratricopeptide repeat domain"/>
    <property type="match status" value="3"/>
</dbReference>
<comment type="similarity">
    <text evidence="2">Belongs to the PPR family. P subfamily.</text>
</comment>
<evidence type="ECO:0000313" key="7">
    <source>
        <dbReference type="EMBL" id="KAK1398764.1"/>
    </source>
</evidence>
<evidence type="ECO:0000256" key="2">
    <source>
        <dbReference type="ARBA" id="ARBA00007626"/>
    </source>
</evidence>
<dbReference type="FunFam" id="1.25.40.10:FF:000385">
    <property type="entry name" value="Pentatricopeptide repeat-containing protein mitochondrial"/>
    <property type="match status" value="1"/>
</dbReference>
<evidence type="ECO:0000256" key="1">
    <source>
        <dbReference type="ARBA" id="ARBA00004173"/>
    </source>
</evidence>
<dbReference type="GO" id="GO:0003729">
    <property type="term" value="F:mRNA binding"/>
    <property type="evidence" value="ECO:0007669"/>
    <property type="project" value="UniProtKB-ARBA"/>
</dbReference>
<dbReference type="Pfam" id="PF01535">
    <property type="entry name" value="PPR"/>
    <property type="match status" value="5"/>
</dbReference>
<dbReference type="NCBIfam" id="TIGR00756">
    <property type="entry name" value="PPR"/>
    <property type="match status" value="3"/>
</dbReference>
<protein>
    <submittedName>
        <fullName evidence="7">Pentatricopeptide repeat-containing protein</fullName>
    </submittedName>
</protein>
<keyword evidence="5" id="KW-0496">Mitochondrion</keyword>
<dbReference type="Proteomes" id="UP001237642">
    <property type="component" value="Unassembled WGS sequence"/>
</dbReference>
<comment type="subcellular location">
    <subcellularLocation>
        <location evidence="1">Mitochondrion</location>
    </subcellularLocation>
</comment>
<gene>
    <name evidence="7" type="ORF">POM88_008627</name>
</gene>
<reference evidence="7" key="1">
    <citation type="submission" date="2023-02" db="EMBL/GenBank/DDBJ databases">
        <title>Genome of toxic invasive species Heracleum sosnowskyi carries increased number of genes despite the absence of recent whole-genome duplications.</title>
        <authorList>
            <person name="Schelkunov M."/>
            <person name="Shtratnikova V."/>
            <person name="Makarenko M."/>
            <person name="Klepikova A."/>
            <person name="Omelchenko D."/>
            <person name="Novikova G."/>
            <person name="Obukhova E."/>
            <person name="Bogdanov V."/>
            <person name="Penin A."/>
            <person name="Logacheva M."/>
        </authorList>
    </citation>
    <scope>NUCLEOTIDE SEQUENCE</scope>
    <source>
        <strain evidence="7">Hsosn_3</strain>
        <tissue evidence="7">Leaf</tissue>
    </source>
</reference>
<dbReference type="SUPFAM" id="SSF48452">
    <property type="entry name" value="TPR-like"/>
    <property type="match status" value="1"/>
</dbReference>
<dbReference type="AlphaFoldDB" id="A0AAD8N6P2"/>
<evidence type="ECO:0000256" key="6">
    <source>
        <dbReference type="PROSITE-ProRule" id="PRU00708"/>
    </source>
</evidence>
<dbReference type="PANTHER" id="PTHR45717">
    <property type="entry name" value="OS12G0527900 PROTEIN"/>
    <property type="match status" value="1"/>
</dbReference>
<feature type="repeat" description="PPR" evidence="6">
    <location>
        <begin position="143"/>
        <end position="177"/>
    </location>
</feature>
<sequence>MMFKIVNPRTLRCNITSPSLVRSFFTEQSAVAPLTIHKRQVKRNNLYGRLSAVTVTGETVAQTLNDYIREGNIVKKIELERYVKELRKYARFSHALEVMEWMKKRGINFSHSDHAIFLDLISKVKGTSAAEIYFSDLSSSAKNKFTYGALLNCYCKEKLTDKAQSLFQIMDELGIASSMSFNSLMTLYMRLNLPEKVPSLIQEMKNKNISPCVFSYNIWMTSYSCINDIEGVERVYEEMINNGQQCDWTTYSNMAVAYVKTGLHEKAESALKKVEEKIQKMGKPRDRTPFHFLLSLYSGTSNLVEVHRIWNCFKPAFKYTSNTSTLVMLQALARLDDVNGLKEVFEEWESTCSSYDRRLPNTAIAVYLKHDMIEEAENVFHNLVKRCKTPFYWSWGLFMSYYLEKHQIDLALRCLEAAISGINNNEWRPFAADITKFMEYFKKECDVTGAEKLCEVLKKANCIDSEAYMLLLDVYVAANKTAPQIRCKMKDDGIEISSELEDLLSRVCPDSFLIEEGCSSMVLQNN</sequence>
<keyword evidence="3" id="KW-0677">Repeat</keyword>
<dbReference type="PROSITE" id="PS51375">
    <property type="entry name" value="PPR"/>
    <property type="match status" value="1"/>
</dbReference>
<evidence type="ECO:0000313" key="8">
    <source>
        <dbReference type="Proteomes" id="UP001237642"/>
    </source>
</evidence>
<dbReference type="GO" id="GO:0005739">
    <property type="term" value="C:mitochondrion"/>
    <property type="evidence" value="ECO:0007669"/>
    <property type="project" value="UniProtKB-SubCell"/>
</dbReference>
<dbReference type="InterPro" id="IPR011990">
    <property type="entry name" value="TPR-like_helical_dom_sf"/>
</dbReference>
<keyword evidence="4" id="KW-0809">Transit peptide</keyword>
<proteinExistence type="inferred from homology"/>
<keyword evidence="8" id="KW-1185">Reference proteome</keyword>
<dbReference type="PANTHER" id="PTHR45717:SF8">
    <property type="entry name" value="OS01G0301000 PROTEIN"/>
    <property type="match status" value="1"/>
</dbReference>
<dbReference type="InterPro" id="IPR002885">
    <property type="entry name" value="PPR_rpt"/>
</dbReference>
<comment type="caution">
    <text evidence="7">The sequence shown here is derived from an EMBL/GenBank/DDBJ whole genome shotgun (WGS) entry which is preliminary data.</text>
</comment>
<reference evidence="7" key="2">
    <citation type="submission" date="2023-05" db="EMBL/GenBank/DDBJ databases">
        <authorList>
            <person name="Schelkunov M.I."/>
        </authorList>
    </citation>
    <scope>NUCLEOTIDE SEQUENCE</scope>
    <source>
        <strain evidence="7">Hsosn_3</strain>
        <tissue evidence="7">Leaf</tissue>
    </source>
</reference>
<dbReference type="EMBL" id="JAUIZM010000002">
    <property type="protein sequence ID" value="KAK1398764.1"/>
    <property type="molecule type" value="Genomic_DNA"/>
</dbReference>
<evidence type="ECO:0000256" key="4">
    <source>
        <dbReference type="ARBA" id="ARBA00022946"/>
    </source>
</evidence>
<accession>A0AAD8N6P2</accession>
<name>A0AAD8N6P2_9APIA</name>
<organism evidence="7 8">
    <name type="scientific">Heracleum sosnowskyi</name>
    <dbReference type="NCBI Taxonomy" id="360622"/>
    <lineage>
        <taxon>Eukaryota</taxon>
        <taxon>Viridiplantae</taxon>
        <taxon>Streptophyta</taxon>
        <taxon>Embryophyta</taxon>
        <taxon>Tracheophyta</taxon>
        <taxon>Spermatophyta</taxon>
        <taxon>Magnoliopsida</taxon>
        <taxon>eudicotyledons</taxon>
        <taxon>Gunneridae</taxon>
        <taxon>Pentapetalae</taxon>
        <taxon>asterids</taxon>
        <taxon>campanulids</taxon>
        <taxon>Apiales</taxon>
        <taxon>Apiaceae</taxon>
        <taxon>Apioideae</taxon>
        <taxon>apioid superclade</taxon>
        <taxon>Tordylieae</taxon>
        <taxon>Tordyliinae</taxon>
        <taxon>Heracleum</taxon>
    </lineage>
</organism>